<keyword evidence="3 6" id="KW-0694">RNA-binding</keyword>
<keyword evidence="10" id="KW-1185">Reference proteome</keyword>
<keyword evidence="4 6" id="KW-0689">Ribosomal protein</keyword>
<reference evidence="9 10" key="1">
    <citation type="journal article" date="2019" name="Int. J. Syst. Evol. Microbiol.">
        <title>The Global Catalogue of Microorganisms (GCM) 10K type strain sequencing project: providing services to taxonomists for standard genome sequencing and annotation.</title>
        <authorList>
            <consortium name="The Broad Institute Genomics Platform"/>
            <consortium name="The Broad Institute Genome Sequencing Center for Infectious Disease"/>
            <person name="Wu L."/>
            <person name="Ma J."/>
        </authorList>
    </citation>
    <scope>NUCLEOTIDE SEQUENCE [LARGE SCALE GENOMIC DNA]</scope>
    <source>
        <strain evidence="9 10">CGMCC 1.15824</strain>
    </source>
</reference>
<protein>
    <recommendedName>
        <fullName evidence="6">Small ribosomal subunit protein uS17</fullName>
    </recommendedName>
</protein>
<dbReference type="RefSeq" id="WP_224827002.1">
    <property type="nucleotide sequence ID" value="NZ_JAIVEF010000001.1"/>
</dbReference>
<feature type="compositionally biased region" description="Acidic residues" evidence="8">
    <location>
        <begin position="138"/>
        <end position="150"/>
    </location>
</feature>
<dbReference type="InterPro" id="IPR028333">
    <property type="entry name" value="Ribosomal_uS17_arc/euk"/>
</dbReference>
<evidence type="ECO:0000313" key="10">
    <source>
        <dbReference type="Proteomes" id="UP001595925"/>
    </source>
</evidence>
<comment type="subunit">
    <text evidence="6">Part of the 30S ribosomal subunit.</text>
</comment>
<dbReference type="Proteomes" id="UP001595925">
    <property type="component" value="Unassembled WGS sequence"/>
</dbReference>
<dbReference type="GO" id="GO:0022627">
    <property type="term" value="C:cytosolic small ribosomal subunit"/>
    <property type="evidence" value="ECO:0007669"/>
    <property type="project" value="UniProtKB-UniRule"/>
</dbReference>
<dbReference type="PANTHER" id="PTHR10744:SF9">
    <property type="entry name" value="40S RIBOSOMAL PROTEIN S11-RELATED"/>
    <property type="match status" value="1"/>
</dbReference>
<dbReference type="PRINTS" id="PR00973">
    <property type="entry name" value="RIBOSOMALS17"/>
</dbReference>
<gene>
    <name evidence="6" type="primary">rps17</name>
    <name evidence="9" type="ORF">ACFPFO_10075</name>
</gene>
<dbReference type="GO" id="GO:0019843">
    <property type="term" value="F:rRNA binding"/>
    <property type="evidence" value="ECO:0007669"/>
    <property type="project" value="UniProtKB-UniRule"/>
</dbReference>
<dbReference type="GO" id="GO:0003735">
    <property type="term" value="F:structural constituent of ribosome"/>
    <property type="evidence" value="ECO:0007669"/>
    <property type="project" value="UniProtKB-UniRule"/>
</dbReference>
<dbReference type="InterPro" id="IPR000266">
    <property type="entry name" value="Ribosomal_uS17"/>
</dbReference>
<dbReference type="HAMAP" id="MF_01345_A">
    <property type="entry name" value="Ribosomal_uS17_A"/>
    <property type="match status" value="1"/>
</dbReference>
<dbReference type="PANTHER" id="PTHR10744">
    <property type="entry name" value="40S RIBOSOMAL PROTEIN S11 FAMILY MEMBER"/>
    <property type="match status" value="1"/>
</dbReference>
<dbReference type="NCBIfam" id="TIGR03630">
    <property type="entry name" value="uS17_arch"/>
    <property type="match status" value="1"/>
</dbReference>
<name>A0ABD5QER4_9EURY</name>
<evidence type="ECO:0000256" key="8">
    <source>
        <dbReference type="SAM" id="MobiDB-lite"/>
    </source>
</evidence>
<comment type="caution">
    <text evidence="9">The sequence shown here is derived from an EMBL/GenBank/DDBJ whole genome shotgun (WGS) entry which is preliminary data.</text>
</comment>
<dbReference type="NCBIfam" id="NF006345">
    <property type="entry name" value="PRK08572.1"/>
    <property type="match status" value="1"/>
</dbReference>
<evidence type="ECO:0000256" key="3">
    <source>
        <dbReference type="ARBA" id="ARBA00022884"/>
    </source>
</evidence>
<evidence type="ECO:0000313" key="9">
    <source>
        <dbReference type="EMBL" id="MFC4988094.1"/>
    </source>
</evidence>
<keyword evidence="5 6" id="KW-0687">Ribonucleoprotein</keyword>
<dbReference type="EMBL" id="JBHSJG010000036">
    <property type="protein sequence ID" value="MFC4988094.1"/>
    <property type="molecule type" value="Genomic_DNA"/>
</dbReference>
<dbReference type="SUPFAM" id="SSF50249">
    <property type="entry name" value="Nucleic acid-binding proteins"/>
    <property type="match status" value="1"/>
</dbReference>
<evidence type="ECO:0000256" key="5">
    <source>
        <dbReference type="ARBA" id="ARBA00023274"/>
    </source>
</evidence>
<evidence type="ECO:0000256" key="4">
    <source>
        <dbReference type="ARBA" id="ARBA00022980"/>
    </source>
</evidence>
<sequence length="150" mass="16518">MAIGLDVETPPEPDNPEEYDYEKCPFYGDLPVRGQTLVGTVVSTDMDKTVVVEREYDVTVPKYDRQMKRRSRIPAHVPGVLEGLSVGDTVTIAETRPLSKTKSHVVVERIEEATAEDLAELTRQTEPDQELSASDVTEGAEPEADTEGDA</sequence>
<evidence type="ECO:0000256" key="6">
    <source>
        <dbReference type="HAMAP-Rule" id="MF_01345"/>
    </source>
</evidence>
<proteinExistence type="inferred from homology"/>
<dbReference type="Gene3D" id="2.40.50.1000">
    <property type="match status" value="1"/>
</dbReference>
<dbReference type="PROSITE" id="PS00056">
    <property type="entry name" value="RIBOSOMAL_S17"/>
    <property type="match status" value="1"/>
</dbReference>
<feature type="region of interest" description="Disordered" evidence="8">
    <location>
        <begin position="114"/>
        <end position="150"/>
    </location>
</feature>
<comment type="similarity">
    <text evidence="1 6 7">Belongs to the universal ribosomal protein uS17 family.</text>
</comment>
<dbReference type="InterPro" id="IPR019978">
    <property type="entry name" value="Ribosomal_uS17_archaeal"/>
</dbReference>
<dbReference type="Pfam" id="PF00366">
    <property type="entry name" value="Ribosomal_S17"/>
    <property type="match status" value="1"/>
</dbReference>
<dbReference type="GO" id="GO:0006412">
    <property type="term" value="P:translation"/>
    <property type="evidence" value="ECO:0007669"/>
    <property type="project" value="UniProtKB-UniRule"/>
</dbReference>
<dbReference type="InterPro" id="IPR012340">
    <property type="entry name" value="NA-bd_OB-fold"/>
</dbReference>
<evidence type="ECO:0000256" key="7">
    <source>
        <dbReference type="RuleBase" id="RU003872"/>
    </source>
</evidence>
<organism evidence="9 10">
    <name type="scientific">Saliphagus infecundisoli</name>
    <dbReference type="NCBI Taxonomy" id="1849069"/>
    <lineage>
        <taxon>Archaea</taxon>
        <taxon>Methanobacteriati</taxon>
        <taxon>Methanobacteriota</taxon>
        <taxon>Stenosarchaea group</taxon>
        <taxon>Halobacteria</taxon>
        <taxon>Halobacteriales</taxon>
        <taxon>Natrialbaceae</taxon>
        <taxon>Saliphagus</taxon>
    </lineage>
</organism>
<accession>A0ABD5QER4</accession>
<keyword evidence="2 6" id="KW-0699">rRNA-binding</keyword>
<dbReference type="CDD" id="cd00364">
    <property type="entry name" value="Ribosomal_uS17"/>
    <property type="match status" value="1"/>
</dbReference>
<comment type="function">
    <text evidence="6">One of the primary rRNA binding proteins, it binds specifically to the 5'-end of 16S ribosomal RNA.</text>
</comment>
<dbReference type="InterPro" id="IPR019979">
    <property type="entry name" value="Ribosomal_uS17_CS"/>
</dbReference>
<dbReference type="AlphaFoldDB" id="A0ABD5QER4"/>
<evidence type="ECO:0000256" key="2">
    <source>
        <dbReference type="ARBA" id="ARBA00022730"/>
    </source>
</evidence>
<evidence type="ECO:0000256" key="1">
    <source>
        <dbReference type="ARBA" id="ARBA00010254"/>
    </source>
</evidence>